<feature type="non-terminal residue" evidence="2">
    <location>
        <position position="1"/>
    </location>
</feature>
<protein>
    <recommendedName>
        <fullName evidence="1">TaqI-like C-terminal specificity domain-containing protein</fullName>
    </recommendedName>
</protein>
<name>A0A0F9ENU6_9ZZZZ</name>
<dbReference type="InterPro" id="IPR025931">
    <property type="entry name" value="TaqI_C"/>
</dbReference>
<dbReference type="Pfam" id="PF12950">
    <property type="entry name" value="TaqI_C"/>
    <property type="match status" value="1"/>
</dbReference>
<evidence type="ECO:0000313" key="2">
    <source>
        <dbReference type="EMBL" id="KKL25548.1"/>
    </source>
</evidence>
<feature type="domain" description="TaqI-like C-terminal specificity" evidence="1">
    <location>
        <begin position="157"/>
        <end position="268"/>
    </location>
</feature>
<gene>
    <name evidence="2" type="ORF">LCGC14_2404180</name>
</gene>
<evidence type="ECO:0000259" key="1">
    <source>
        <dbReference type="Pfam" id="PF12950"/>
    </source>
</evidence>
<dbReference type="AlphaFoldDB" id="A0A0F9ENU6"/>
<dbReference type="EMBL" id="LAZR01036173">
    <property type="protein sequence ID" value="KKL25548.1"/>
    <property type="molecule type" value="Genomic_DNA"/>
</dbReference>
<accession>A0A0F9ENU6</accession>
<sequence>HTGAKFNNPIVSNIIIVLQKEDYAFVRKENQIKITSSNQQEKVIQQITLKNWDFKFLIHLNNTDSSIIKYLNENFPILSELNKTKGFKVTLNRGVELTKSGEIILCEQCKKYFPLPKKQLKCRECNITLKEENREKIIYDSIPNDAGKDYKLFLYSINRYQIKQYKYIDISKIGINYKNFENYEDRIIIRQISQNNLICATYDNNLSLTSQSFYNLKVNESPISEFNNLYLLGIINSKLLSYYFIKSFGSYKKLFPRILIEKIKNFPIKILYSFNEKEKAKEIIKHVKILLKNVKKTECRQRKIDSLVFDLYQISDKKREYIWNFMKSLVN</sequence>
<reference evidence="2" key="1">
    <citation type="journal article" date="2015" name="Nature">
        <title>Complex archaea that bridge the gap between prokaryotes and eukaryotes.</title>
        <authorList>
            <person name="Spang A."/>
            <person name="Saw J.H."/>
            <person name="Jorgensen S.L."/>
            <person name="Zaremba-Niedzwiedzka K."/>
            <person name="Martijn J."/>
            <person name="Lind A.E."/>
            <person name="van Eijk R."/>
            <person name="Schleper C."/>
            <person name="Guy L."/>
            <person name="Ettema T.J."/>
        </authorList>
    </citation>
    <scope>NUCLEOTIDE SEQUENCE</scope>
</reference>
<comment type="caution">
    <text evidence="2">The sequence shown here is derived from an EMBL/GenBank/DDBJ whole genome shotgun (WGS) entry which is preliminary data.</text>
</comment>
<proteinExistence type="predicted"/>
<organism evidence="2">
    <name type="scientific">marine sediment metagenome</name>
    <dbReference type="NCBI Taxonomy" id="412755"/>
    <lineage>
        <taxon>unclassified sequences</taxon>
        <taxon>metagenomes</taxon>
        <taxon>ecological metagenomes</taxon>
    </lineage>
</organism>